<dbReference type="GO" id="GO:0008270">
    <property type="term" value="F:zinc ion binding"/>
    <property type="evidence" value="ECO:0007669"/>
    <property type="project" value="UniProtKB-KW"/>
</dbReference>
<reference evidence="7" key="1">
    <citation type="submission" date="2025-08" db="UniProtKB">
        <authorList>
            <consortium name="Ensembl"/>
        </authorList>
    </citation>
    <scope>IDENTIFICATION</scope>
</reference>
<protein>
    <recommendedName>
        <fullName evidence="6">THAP-type domain-containing protein</fullName>
    </recommendedName>
</protein>
<keyword evidence="8" id="KW-1185">Reference proteome</keyword>
<evidence type="ECO:0000259" key="6">
    <source>
        <dbReference type="PROSITE" id="PS50950"/>
    </source>
</evidence>
<keyword evidence="3" id="KW-0862">Zinc</keyword>
<dbReference type="PROSITE" id="PS50950">
    <property type="entry name" value="ZF_THAP"/>
    <property type="match status" value="1"/>
</dbReference>
<dbReference type="InterPro" id="IPR006612">
    <property type="entry name" value="THAP_Znf"/>
</dbReference>
<dbReference type="InterPro" id="IPR048365">
    <property type="entry name" value="TNP-like_RNaseH_N"/>
</dbReference>
<dbReference type="Proteomes" id="UP000694389">
    <property type="component" value="Unassembled WGS sequence"/>
</dbReference>
<keyword evidence="2 5" id="KW-0863">Zinc-finger</keyword>
<dbReference type="Ensembl" id="ENSDLAT00005067432.1">
    <property type="protein sequence ID" value="ENSDLAP00005072481.1"/>
    <property type="gene ID" value="ENSDLAG00005016398.2"/>
</dbReference>
<dbReference type="Pfam" id="PF05485">
    <property type="entry name" value="THAP"/>
    <property type="match status" value="1"/>
</dbReference>
<evidence type="ECO:0000256" key="4">
    <source>
        <dbReference type="ARBA" id="ARBA00023125"/>
    </source>
</evidence>
<reference evidence="7" key="2">
    <citation type="submission" date="2025-09" db="UniProtKB">
        <authorList>
            <consortium name="Ensembl"/>
        </authorList>
    </citation>
    <scope>IDENTIFICATION</scope>
</reference>
<evidence type="ECO:0000256" key="5">
    <source>
        <dbReference type="PROSITE-ProRule" id="PRU00309"/>
    </source>
</evidence>
<evidence type="ECO:0000256" key="1">
    <source>
        <dbReference type="ARBA" id="ARBA00022723"/>
    </source>
</evidence>
<evidence type="ECO:0000256" key="2">
    <source>
        <dbReference type="ARBA" id="ARBA00022771"/>
    </source>
</evidence>
<dbReference type="SUPFAM" id="SSF57716">
    <property type="entry name" value="Glucocorticoid receptor-like (DNA-binding domain)"/>
    <property type="match status" value="1"/>
</dbReference>
<keyword evidence="1" id="KW-0479">Metal-binding</keyword>
<proteinExistence type="predicted"/>
<dbReference type="SMART" id="SM00692">
    <property type="entry name" value="DM3"/>
    <property type="match status" value="1"/>
</dbReference>
<dbReference type="Pfam" id="PF21787">
    <property type="entry name" value="TNP-like_RNaseH_N"/>
    <property type="match status" value="1"/>
</dbReference>
<feature type="domain" description="THAP-type" evidence="6">
    <location>
        <begin position="1"/>
        <end position="83"/>
    </location>
</feature>
<dbReference type="GO" id="GO:0003677">
    <property type="term" value="F:DNA binding"/>
    <property type="evidence" value="ECO:0007669"/>
    <property type="project" value="UniProtKB-UniRule"/>
</dbReference>
<dbReference type="PANTHER" id="PTHR47577">
    <property type="entry name" value="THAP DOMAIN-CONTAINING PROTEIN 6"/>
    <property type="match status" value="1"/>
</dbReference>
<dbReference type="GeneTree" id="ENSGT00940000165627"/>
<accession>A0A8P4G7W2</accession>
<organism evidence="7 8">
    <name type="scientific">Dicentrarchus labrax</name>
    <name type="common">European seabass</name>
    <name type="synonym">Morone labrax</name>
    <dbReference type="NCBI Taxonomy" id="13489"/>
    <lineage>
        <taxon>Eukaryota</taxon>
        <taxon>Metazoa</taxon>
        <taxon>Chordata</taxon>
        <taxon>Craniata</taxon>
        <taxon>Vertebrata</taxon>
        <taxon>Euteleostomi</taxon>
        <taxon>Actinopterygii</taxon>
        <taxon>Neopterygii</taxon>
        <taxon>Teleostei</taxon>
        <taxon>Neoteleostei</taxon>
        <taxon>Acanthomorphata</taxon>
        <taxon>Eupercaria</taxon>
        <taxon>Moronidae</taxon>
        <taxon>Dicentrarchus</taxon>
    </lineage>
</organism>
<sequence length="206" mass="23694">MPDFCAAYGWSNRCSLKTRARGITFHLFPKTGKMRRQWELALRRDGFVASDRTLLRSKHFRSEDFDRTGRNVRLKDGVVPTIFNFPAHLQRLVATRSTTTSRRAEDNLPMDLSRDAPQPDVVSICTSLPERYPAYSPATSQFIAKLSCLDARPGLNKMILDMLERRHQEDEVKYGCVTLMLDAMSIKNHVQYDPQTQTMFGYVDID</sequence>
<evidence type="ECO:0000313" key="7">
    <source>
        <dbReference type="Ensembl" id="ENSDLAP00005072481.1"/>
    </source>
</evidence>
<name>A0A8P4G7W2_DICLA</name>
<evidence type="ECO:0000313" key="8">
    <source>
        <dbReference type="Proteomes" id="UP000694389"/>
    </source>
</evidence>
<dbReference type="PANTHER" id="PTHR47577:SF1">
    <property type="entry name" value="THAP DOMAIN-CONTAINING PROTEIN 6"/>
    <property type="match status" value="1"/>
</dbReference>
<dbReference type="AlphaFoldDB" id="A0A8P4G7W2"/>
<keyword evidence="4 5" id="KW-0238">DNA-binding</keyword>
<evidence type="ECO:0000256" key="3">
    <source>
        <dbReference type="ARBA" id="ARBA00022833"/>
    </source>
</evidence>
<dbReference type="SMART" id="SM00980">
    <property type="entry name" value="THAP"/>
    <property type="match status" value="1"/>
</dbReference>